<accession>A0ABW2ENS7</accession>
<dbReference type="EMBL" id="JBHSZV010000062">
    <property type="protein sequence ID" value="MFC7063933.1"/>
    <property type="molecule type" value="Genomic_DNA"/>
</dbReference>
<dbReference type="PANTHER" id="PTHR46797:SF1">
    <property type="entry name" value="METHYLPHOSPHONATE SYNTHASE"/>
    <property type="match status" value="1"/>
</dbReference>
<dbReference type="Proteomes" id="UP001596410">
    <property type="component" value="Unassembled WGS sequence"/>
</dbReference>
<sequence length="120" mass="13856">MSIGDNLQKYRNLKEFTLKELAEKSRIGVHALESYESNERVPELDTVLKISTVLDIPASELMESEDHKNIDDELHNLVQQVGVKRSKLLLRKALDFSEEDVLKAMNLLYELNEEKSKKEV</sequence>
<comment type="caution">
    <text evidence="3">The sequence shown here is derived from an EMBL/GenBank/DDBJ whole genome shotgun (WGS) entry which is preliminary data.</text>
</comment>
<dbReference type="SUPFAM" id="SSF47413">
    <property type="entry name" value="lambda repressor-like DNA-binding domains"/>
    <property type="match status" value="1"/>
</dbReference>
<organism evidence="3 4">
    <name type="scientific">Halobacillus seohaensis</name>
    <dbReference type="NCBI Taxonomy" id="447421"/>
    <lineage>
        <taxon>Bacteria</taxon>
        <taxon>Bacillati</taxon>
        <taxon>Bacillota</taxon>
        <taxon>Bacilli</taxon>
        <taxon>Bacillales</taxon>
        <taxon>Bacillaceae</taxon>
        <taxon>Halobacillus</taxon>
    </lineage>
</organism>
<dbReference type="PANTHER" id="PTHR46797">
    <property type="entry name" value="HTH-TYPE TRANSCRIPTIONAL REGULATOR"/>
    <property type="match status" value="1"/>
</dbReference>
<evidence type="ECO:0000313" key="3">
    <source>
        <dbReference type="EMBL" id="MFC7063933.1"/>
    </source>
</evidence>
<dbReference type="PROSITE" id="PS50943">
    <property type="entry name" value="HTH_CROC1"/>
    <property type="match status" value="1"/>
</dbReference>
<feature type="domain" description="HTH cro/C1-type" evidence="2">
    <location>
        <begin position="7"/>
        <end position="61"/>
    </location>
</feature>
<dbReference type="Gene3D" id="1.10.260.40">
    <property type="entry name" value="lambda repressor-like DNA-binding domains"/>
    <property type="match status" value="1"/>
</dbReference>
<dbReference type="Pfam" id="PF01381">
    <property type="entry name" value="HTH_3"/>
    <property type="match status" value="1"/>
</dbReference>
<protein>
    <submittedName>
        <fullName evidence="3">Helix-turn-helix domain-containing protein</fullName>
    </submittedName>
</protein>
<dbReference type="RefSeq" id="WP_204708442.1">
    <property type="nucleotide sequence ID" value="NZ_JBHSZV010000062.1"/>
</dbReference>
<dbReference type="InterPro" id="IPR010982">
    <property type="entry name" value="Lambda_DNA-bd_dom_sf"/>
</dbReference>
<evidence type="ECO:0000313" key="4">
    <source>
        <dbReference type="Proteomes" id="UP001596410"/>
    </source>
</evidence>
<reference evidence="4" key="1">
    <citation type="journal article" date="2019" name="Int. J. Syst. Evol. Microbiol.">
        <title>The Global Catalogue of Microorganisms (GCM) 10K type strain sequencing project: providing services to taxonomists for standard genome sequencing and annotation.</title>
        <authorList>
            <consortium name="The Broad Institute Genomics Platform"/>
            <consortium name="The Broad Institute Genome Sequencing Center for Infectious Disease"/>
            <person name="Wu L."/>
            <person name="Ma J."/>
        </authorList>
    </citation>
    <scope>NUCLEOTIDE SEQUENCE [LARGE SCALE GENOMIC DNA]</scope>
    <source>
        <strain evidence="4">CGMCC 4.1621</strain>
    </source>
</reference>
<dbReference type="InterPro" id="IPR001387">
    <property type="entry name" value="Cro/C1-type_HTH"/>
</dbReference>
<dbReference type="SMART" id="SM00530">
    <property type="entry name" value="HTH_XRE"/>
    <property type="match status" value="1"/>
</dbReference>
<evidence type="ECO:0000256" key="1">
    <source>
        <dbReference type="ARBA" id="ARBA00023125"/>
    </source>
</evidence>
<keyword evidence="1" id="KW-0238">DNA-binding</keyword>
<dbReference type="InterPro" id="IPR050807">
    <property type="entry name" value="TransReg_Diox_bact_type"/>
</dbReference>
<name>A0ABW2ENS7_9BACI</name>
<evidence type="ECO:0000259" key="2">
    <source>
        <dbReference type="PROSITE" id="PS50943"/>
    </source>
</evidence>
<keyword evidence="4" id="KW-1185">Reference proteome</keyword>
<gene>
    <name evidence="3" type="ORF">ACFQIC_19225</name>
</gene>
<dbReference type="CDD" id="cd00093">
    <property type="entry name" value="HTH_XRE"/>
    <property type="match status" value="1"/>
</dbReference>
<proteinExistence type="predicted"/>